<name>A0A0F9BY10_9ZZZZ</name>
<feature type="compositionally biased region" description="Basic and acidic residues" evidence="1">
    <location>
        <begin position="68"/>
        <end position="87"/>
    </location>
</feature>
<protein>
    <submittedName>
        <fullName evidence="2">Uncharacterized protein</fullName>
    </submittedName>
</protein>
<organism evidence="2">
    <name type="scientific">marine sediment metagenome</name>
    <dbReference type="NCBI Taxonomy" id="412755"/>
    <lineage>
        <taxon>unclassified sequences</taxon>
        <taxon>metagenomes</taxon>
        <taxon>ecological metagenomes</taxon>
    </lineage>
</organism>
<reference evidence="2" key="1">
    <citation type="journal article" date="2015" name="Nature">
        <title>Complex archaea that bridge the gap between prokaryotes and eukaryotes.</title>
        <authorList>
            <person name="Spang A."/>
            <person name="Saw J.H."/>
            <person name="Jorgensen S.L."/>
            <person name="Zaremba-Niedzwiedzka K."/>
            <person name="Martijn J."/>
            <person name="Lind A.E."/>
            <person name="van Eijk R."/>
            <person name="Schleper C."/>
            <person name="Guy L."/>
            <person name="Ettema T.J."/>
        </authorList>
    </citation>
    <scope>NUCLEOTIDE SEQUENCE</scope>
</reference>
<accession>A0A0F9BY10</accession>
<dbReference type="AlphaFoldDB" id="A0A0F9BY10"/>
<evidence type="ECO:0000256" key="1">
    <source>
        <dbReference type="SAM" id="MobiDB-lite"/>
    </source>
</evidence>
<dbReference type="EMBL" id="LAZR01035722">
    <property type="protein sequence ID" value="KKL26754.1"/>
    <property type="molecule type" value="Genomic_DNA"/>
</dbReference>
<gene>
    <name evidence="2" type="ORF">LCGC14_2392170</name>
</gene>
<comment type="caution">
    <text evidence="2">The sequence shown here is derived from an EMBL/GenBank/DDBJ whole genome shotgun (WGS) entry which is preliminary data.</text>
</comment>
<feature type="compositionally biased region" description="Basic and acidic residues" evidence="1">
    <location>
        <begin position="94"/>
        <end position="104"/>
    </location>
</feature>
<feature type="non-terminal residue" evidence="2">
    <location>
        <position position="104"/>
    </location>
</feature>
<proteinExistence type="predicted"/>
<feature type="region of interest" description="Disordered" evidence="1">
    <location>
        <begin position="66"/>
        <end position="104"/>
    </location>
</feature>
<evidence type="ECO:0000313" key="2">
    <source>
        <dbReference type="EMBL" id="KKL26754.1"/>
    </source>
</evidence>
<sequence length="104" mass="11264">MATDAVNLRRKHVLDTLQHSPGGLYWEDISRALGITGMEAKESAESLVARGKVELVNGKYIILPESSEVEKTSAGDQRGAAEGREHLQAAPPSPKKDLEVIDID</sequence>